<dbReference type="InParanoid" id="A0A0R2G8L2"/>
<dbReference type="Gene3D" id="3.30.1180.10">
    <property type="match status" value="1"/>
</dbReference>
<dbReference type="Proteomes" id="UP000051296">
    <property type="component" value="Unassembled WGS sequence"/>
</dbReference>
<evidence type="ECO:0000313" key="2">
    <source>
        <dbReference type="EMBL" id="KRN33644.1"/>
    </source>
</evidence>
<keyword evidence="1" id="KW-0446">Lipid-binding</keyword>
<dbReference type="Gene3D" id="3.40.50.10170">
    <property type="match status" value="1"/>
</dbReference>
<dbReference type="NCBIfam" id="TIGR00762">
    <property type="entry name" value="DegV"/>
    <property type="match status" value="1"/>
</dbReference>
<dbReference type="STRING" id="1123500.GCA_000420365_00052"/>
<name>A0A0R2G8L2_9LACO</name>
<sequence>MTKIKIVTDSAALIQPEEAAKYDITVVPLTVMIDGTMYQDGVTITREEFALRAQEAKGLPTTSQPPLGAFTEVYERLTQADDDVMIISIHLTKALSGTYNAAQQAARMVNADVTVIDSDFIDRAEAFQVLTAAKLAQDGASKEAILKAIDGVRERTELYLTVSELDNLVAGGRLSKTAGFVAGLMNIHVGAHVQSGSINVEAKGRGPKATKRYLAQAIDKIAENPAGVKRVDIAHTSIPKKAHQLAAVLKERFPGVAVRVLQTSPTVTTHTGPGAFGVSFEFNAE</sequence>
<dbReference type="OrthoDB" id="5429275at2"/>
<evidence type="ECO:0000313" key="3">
    <source>
        <dbReference type="Proteomes" id="UP000051296"/>
    </source>
</evidence>
<dbReference type="PANTHER" id="PTHR33434:SF8">
    <property type="entry name" value="DEGV DOMAIN-CONTAINING PROTEIN SPR1019"/>
    <property type="match status" value="1"/>
</dbReference>
<dbReference type="eggNOG" id="COG1307">
    <property type="taxonomic scope" value="Bacteria"/>
</dbReference>
<dbReference type="InterPro" id="IPR003797">
    <property type="entry name" value="DegV"/>
</dbReference>
<protein>
    <submittedName>
        <fullName evidence="2">DegV family protein</fullName>
    </submittedName>
</protein>
<dbReference type="InterPro" id="IPR050270">
    <property type="entry name" value="DegV_domain_contain"/>
</dbReference>
<dbReference type="EMBL" id="JQAX01000001">
    <property type="protein sequence ID" value="KRN33644.1"/>
    <property type="molecule type" value="Genomic_DNA"/>
</dbReference>
<dbReference type="PATRIC" id="fig|1123500.6.peg.453"/>
<dbReference type="Pfam" id="PF02645">
    <property type="entry name" value="DegV"/>
    <property type="match status" value="1"/>
</dbReference>
<dbReference type="InterPro" id="IPR043168">
    <property type="entry name" value="DegV_C"/>
</dbReference>
<evidence type="ECO:0000256" key="1">
    <source>
        <dbReference type="ARBA" id="ARBA00023121"/>
    </source>
</evidence>
<dbReference type="SUPFAM" id="SSF82549">
    <property type="entry name" value="DAK1/DegV-like"/>
    <property type="match status" value="1"/>
</dbReference>
<organism evidence="2 3">
    <name type="scientific">Weissella halotolerans DSM 20190</name>
    <dbReference type="NCBI Taxonomy" id="1123500"/>
    <lineage>
        <taxon>Bacteria</taxon>
        <taxon>Bacillati</taxon>
        <taxon>Bacillota</taxon>
        <taxon>Bacilli</taxon>
        <taxon>Lactobacillales</taxon>
        <taxon>Lactobacillaceae</taxon>
        <taxon>Weissella</taxon>
    </lineage>
</organism>
<comment type="caution">
    <text evidence="2">The sequence shown here is derived from an EMBL/GenBank/DDBJ whole genome shotgun (WGS) entry which is preliminary data.</text>
</comment>
<gene>
    <name evidence="2" type="ORF">IV68_GL000452</name>
</gene>
<keyword evidence="3" id="KW-1185">Reference proteome</keyword>
<reference evidence="2 3" key="1">
    <citation type="journal article" date="2015" name="Genome Announc.">
        <title>Expanding the biotechnology potential of lactobacilli through comparative genomics of 213 strains and associated genera.</title>
        <authorList>
            <person name="Sun Z."/>
            <person name="Harris H.M."/>
            <person name="McCann A."/>
            <person name="Guo C."/>
            <person name="Argimon S."/>
            <person name="Zhang W."/>
            <person name="Yang X."/>
            <person name="Jeffery I.B."/>
            <person name="Cooney J.C."/>
            <person name="Kagawa T.F."/>
            <person name="Liu W."/>
            <person name="Song Y."/>
            <person name="Salvetti E."/>
            <person name="Wrobel A."/>
            <person name="Rasinkangas P."/>
            <person name="Parkhill J."/>
            <person name="Rea M.C."/>
            <person name="O'Sullivan O."/>
            <person name="Ritari J."/>
            <person name="Douillard F.P."/>
            <person name="Paul Ross R."/>
            <person name="Yang R."/>
            <person name="Briner A.E."/>
            <person name="Felis G.E."/>
            <person name="de Vos W.M."/>
            <person name="Barrangou R."/>
            <person name="Klaenhammer T.R."/>
            <person name="Caufield P.W."/>
            <person name="Cui Y."/>
            <person name="Zhang H."/>
            <person name="O'Toole P.W."/>
        </authorList>
    </citation>
    <scope>NUCLEOTIDE SEQUENCE [LARGE SCALE GENOMIC DNA]</scope>
    <source>
        <strain evidence="2 3">DSM 20190</strain>
    </source>
</reference>
<dbReference type="RefSeq" id="WP_022790855.1">
    <property type="nucleotide sequence ID" value="NZ_ATUU01000001.1"/>
</dbReference>
<dbReference type="PANTHER" id="PTHR33434">
    <property type="entry name" value="DEGV DOMAIN-CONTAINING PROTEIN DR_1986-RELATED"/>
    <property type="match status" value="1"/>
</dbReference>
<dbReference type="AlphaFoldDB" id="A0A0R2G8L2"/>
<accession>A0A0R2G8L2</accession>
<proteinExistence type="predicted"/>
<dbReference type="GO" id="GO:0008289">
    <property type="term" value="F:lipid binding"/>
    <property type="evidence" value="ECO:0007669"/>
    <property type="project" value="UniProtKB-KW"/>
</dbReference>
<dbReference type="PROSITE" id="PS51482">
    <property type="entry name" value="DEGV"/>
    <property type="match status" value="1"/>
</dbReference>